<feature type="transmembrane region" description="Helical" evidence="8">
    <location>
        <begin position="129"/>
        <end position="151"/>
    </location>
</feature>
<dbReference type="EMBL" id="JBEPSJ010000001">
    <property type="protein sequence ID" value="MET4581090.1"/>
    <property type="molecule type" value="Genomic_DNA"/>
</dbReference>
<feature type="transmembrane region" description="Helical" evidence="8">
    <location>
        <begin position="43"/>
        <end position="59"/>
    </location>
</feature>
<comment type="similarity">
    <text evidence="2">Belongs to the binding-protein-dependent transport system permease family. FecCD subfamily.</text>
</comment>
<evidence type="ECO:0000256" key="2">
    <source>
        <dbReference type="ARBA" id="ARBA00007935"/>
    </source>
</evidence>
<feature type="transmembrane region" description="Helical" evidence="8">
    <location>
        <begin position="256"/>
        <end position="277"/>
    </location>
</feature>
<keyword evidence="3" id="KW-0813">Transport</keyword>
<evidence type="ECO:0000256" key="1">
    <source>
        <dbReference type="ARBA" id="ARBA00004651"/>
    </source>
</evidence>
<dbReference type="Pfam" id="PF01032">
    <property type="entry name" value="FecCD"/>
    <property type="match status" value="1"/>
</dbReference>
<keyword evidence="10" id="KW-1185">Reference proteome</keyword>
<dbReference type="InterPro" id="IPR037294">
    <property type="entry name" value="ABC_BtuC-like"/>
</dbReference>
<gene>
    <name evidence="9" type="ORF">ABIE21_000580</name>
</gene>
<protein>
    <submittedName>
        <fullName evidence="9">Iron complex transport system permease protein</fullName>
    </submittedName>
</protein>
<dbReference type="InterPro" id="IPR000522">
    <property type="entry name" value="ABC_transptr_permease_BtuC"/>
</dbReference>
<sequence>MLLSLAVGSRAIAPSVVLDAVFAPVAGDTDHVVVRDLRVPRTVVGLLAGLALGLAGSIMQGVTRNPLADPGLLGVNAGASLFVVVGITFFGATQPEAFVWFAFAGAAAATAAVYAIGASGRGGATPVKLALSGAALTAAITSLITLLLVTNLDTLQIYRFWAVGSLVGRDLGTAGVVLPFLLVGAVLAFVTSRSLNVLSLGDDVARGLGQSLVRARVTSALAIVLLCGSATALAGPLVFVGLVVPHIARRLVGSDYRWILAYSLLLGPMLLVCADIVGRLVAPPGELEAGLVVAFLGAPVLIAFARSSTVKSL</sequence>
<evidence type="ECO:0000256" key="6">
    <source>
        <dbReference type="ARBA" id="ARBA00022989"/>
    </source>
</evidence>
<dbReference type="Proteomes" id="UP001549257">
    <property type="component" value="Unassembled WGS sequence"/>
</dbReference>
<evidence type="ECO:0000256" key="7">
    <source>
        <dbReference type="ARBA" id="ARBA00023136"/>
    </source>
</evidence>
<keyword evidence="7 8" id="KW-0472">Membrane</keyword>
<dbReference type="PANTHER" id="PTHR30472:SF1">
    <property type="entry name" value="FE(3+) DICITRATE TRANSPORT SYSTEM PERMEASE PROTEIN FECC-RELATED"/>
    <property type="match status" value="1"/>
</dbReference>
<keyword evidence="4" id="KW-1003">Cell membrane</keyword>
<dbReference type="PANTHER" id="PTHR30472">
    <property type="entry name" value="FERRIC ENTEROBACTIN TRANSPORT SYSTEM PERMEASE PROTEIN"/>
    <property type="match status" value="1"/>
</dbReference>
<evidence type="ECO:0000256" key="3">
    <source>
        <dbReference type="ARBA" id="ARBA00022448"/>
    </source>
</evidence>
<feature type="transmembrane region" description="Helical" evidence="8">
    <location>
        <begin position="171"/>
        <end position="190"/>
    </location>
</feature>
<accession>A0ABV2QJ61</accession>
<keyword evidence="5 8" id="KW-0812">Transmembrane</keyword>
<dbReference type="RefSeq" id="WP_354023281.1">
    <property type="nucleotide sequence ID" value="NZ_JBEPSJ010000001.1"/>
</dbReference>
<comment type="caution">
    <text evidence="9">The sequence shown here is derived from an EMBL/GenBank/DDBJ whole genome shotgun (WGS) entry which is preliminary data.</text>
</comment>
<proteinExistence type="inferred from homology"/>
<evidence type="ECO:0000313" key="10">
    <source>
        <dbReference type="Proteomes" id="UP001549257"/>
    </source>
</evidence>
<keyword evidence="6 8" id="KW-1133">Transmembrane helix</keyword>
<evidence type="ECO:0000256" key="5">
    <source>
        <dbReference type="ARBA" id="ARBA00022692"/>
    </source>
</evidence>
<evidence type="ECO:0000256" key="4">
    <source>
        <dbReference type="ARBA" id="ARBA00022475"/>
    </source>
</evidence>
<dbReference type="SUPFAM" id="SSF81345">
    <property type="entry name" value="ABC transporter involved in vitamin B12 uptake, BtuC"/>
    <property type="match status" value="1"/>
</dbReference>
<reference evidence="9 10" key="1">
    <citation type="submission" date="2024-06" db="EMBL/GenBank/DDBJ databases">
        <title>Sorghum-associated microbial communities from plants grown in Nebraska, USA.</title>
        <authorList>
            <person name="Schachtman D."/>
        </authorList>
    </citation>
    <scope>NUCLEOTIDE SEQUENCE [LARGE SCALE GENOMIC DNA]</scope>
    <source>
        <strain evidence="9 10">2857</strain>
    </source>
</reference>
<comment type="subcellular location">
    <subcellularLocation>
        <location evidence="1">Cell membrane</location>
        <topology evidence="1">Multi-pass membrane protein</topology>
    </subcellularLocation>
</comment>
<feature type="transmembrane region" description="Helical" evidence="8">
    <location>
        <begin position="220"/>
        <end position="244"/>
    </location>
</feature>
<feature type="transmembrane region" description="Helical" evidence="8">
    <location>
        <begin position="98"/>
        <end position="117"/>
    </location>
</feature>
<dbReference type="Gene3D" id="1.10.3470.10">
    <property type="entry name" value="ABC transporter involved in vitamin B12 uptake, BtuC"/>
    <property type="match status" value="1"/>
</dbReference>
<evidence type="ECO:0000313" key="9">
    <source>
        <dbReference type="EMBL" id="MET4581090.1"/>
    </source>
</evidence>
<dbReference type="CDD" id="cd06550">
    <property type="entry name" value="TM_ABC_iron-siderophores_like"/>
    <property type="match status" value="1"/>
</dbReference>
<feature type="transmembrane region" description="Helical" evidence="8">
    <location>
        <begin position="289"/>
        <end position="307"/>
    </location>
</feature>
<organism evidence="9 10">
    <name type="scientific">Conyzicola nivalis</name>
    <dbReference type="NCBI Taxonomy" id="1477021"/>
    <lineage>
        <taxon>Bacteria</taxon>
        <taxon>Bacillati</taxon>
        <taxon>Actinomycetota</taxon>
        <taxon>Actinomycetes</taxon>
        <taxon>Micrococcales</taxon>
        <taxon>Microbacteriaceae</taxon>
        <taxon>Conyzicola</taxon>
    </lineage>
</organism>
<feature type="transmembrane region" description="Helical" evidence="8">
    <location>
        <begin position="71"/>
        <end position="92"/>
    </location>
</feature>
<evidence type="ECO:0000256" key="8">
    <source>
        <dbReference type="SAM" id="Phobius"/>
    </source>
</evidence>
<name>A0ABV2QJ61_9MICO</name>